<keyword evidence="3 5" id="KW-0067">ATP-binding</keyword>
<reference evidence="5" key="2">
    <citation type="journal article" date="2021" name="PeerJ">
        <title>Extensive microbial diversity within the chicken gut microbiome revealed by metagenomics and culture.</title>
        <authorList>
            <person name="Gilroy R."/>
            <person name="Ravi A."/>
            <person name="Getino M."/>
            <person name="Pursley I."/>
            <person name="Horton D.L."/>
            <person name="Alikhan N.F."/>
            <person name="Baker D."/>
            <person name="Gharbi K."/>
            <person name="Hall N."/>
            <person name="Watson M."/>
            <person name="Adriaenssens E.M."/>
            <person name="Foster-Nyarko E."/>
            <person name="Jarju S."/>
            <person name="Secka A."/>
            <person name="Antonio M."/>
            <person name="Oren A."/>
            <person name="Chaudhuri R.R."/>
            <person name="La Ragione R."/>
            <person name="Hildebrand F."/>
            <person name="Pallen M.J."/>
        </authorList>
    </citation>
    <scope>NUCLEOTIDE SEQUENCE</scope>
    <source>
        <strain evidence="5">6919</strain>
    </source>
</reference>
<gene>
    <name evidence="5" type="ORF">IAB88_06460</name>
</gene>
<dbReference type="GO" id="GO:0016887">
    <property type="term" value="F:ATP hydrolysis activity"/>
    <property type="evidence" value="ECO:0007669"/>
    <property type="project" value="InterPro"/>
</dbReference>
<evidence type="ECO:0000256" key="1">
    <source>
        <dbReference type="ARBA" id="ARBA00022448"/>
    </source>
</evidence>
<dbReference type="SMART" id="SM00382">
    <property type="entry name" value="AAA"/>
    <property type="match status" value="1"/>
</dbReference>
<evidence type="ECO:0000256" key="2">
    <source>
        <dbReference type="ARBA" id="ARBA00022741"/>
    </source>
</evidence>
<dbReference type="PANTHER" id="PTHR42939">
    <property type="entry name" value="ABC TRANSPORTER ATP-BINDING PROTEIN ALBC-RELATED"/>
    <property type="match status" value="1"/>
</dbReference>
<dbReference type="PROSITE" id="PS50893">
    <property type="entry name" value="ABC_TRANSPORTER_2"/>
    <property type="match status" value="1"/>
</dbReference>
<dbReference type="EMBL" id="JADIMC010000073">
    <property type="protein sequence ID" value="MBO8476618.1"/>
    <property type="molecule type" value="Genomic_DNA"/>
</dbReference>
<evidence type="ECO:0000256" key="3">
    <source>
        <dbReference type="ARBA" id="ARBA00022840"/>
    </source>
</evidence>
<dbReference type="InterPro" id="IPR051782">
    <property type="entry name" value="ABC_Transporter_VariousFunc"/>
</dbReference>
<reference evidence="5" key="1">
    <citation type="submission" date="2020-10" db="EMBL/GenBank/DDBJ databases">
        <authorList>
            <person name="Gilroy R."/>
        </authorList>
    </citation>
    <scope>NUCLEOTIDE SEQUENCE</scope>
    <source>
        <strain evidence="5">6919</strain>
    </source>
</reference>
<dbReference type="Gene3D" id="3.40.50.300">
    <property type="entry name" value="P-loop containing nucleotide triphosphate hydrolases"/>
    <property type="match status" value="1"/>
</dbReference>
<dbReference type="Pfam" id="PF00005">
    <property type="entry name" value="ABC_tran"/>
    <property type="match status" value="1"/>
</dbReference>
<dbReference type="GO" id="GO:0005524">
    <property type="term" value="F:ATP binding"/>
    <property type="evidence" value="ECO:0007669"/>
    <property type="project" value="UniProtKB-KW"/>
</dbReference>
<keyword evidence="2" id="KW-0547">Nucleotide-binding</keyword>
<evidence type="ECO:0000259" key="4">
    <source>
        <dbReference type="PROSITE" id="PS50893"/>
    </source>
</evidence>
<dbReference type="PANTHER" id="PTHR42939:SF1">
    <property type="entry name" value="ABC TRANSPORTER ATP-BINDING PROTEIN ALBC-RELATED"/>
    <property type="match status" value="1"/>
</dbReference>
<evidence type="ECO:0000313" key="5">
    <source>
        <dbReference type="EMBL" id="MBO8476618.1"/>
    </source>
</evidence>
<name>A0A9D9IPZ7_9BACT</name>
<sequence>MEKIIEIDGITFSYGRRRAEIFSGFSLAFGKGTICGLLGRNGSGKSTLLYLMCGLLRARSGSIRYKGVNVALRRPDTLSDTYIVPEEFTLPDVKLSQFVKLNAPFYPNFSNETLRRCLDDFGMPADIHLGELSMGQKKKAYMCFALATNTSLLLMDEPTNGFDIPSKSQMRKVIASGMTDERTIVISTHQVRDVENLLDHIVMIDDSRLLLDASYADITAGLLFEERPLSDTTDDAIYVQPSLHGNSVIAPNRTGEESAVNLEVLFNAVLADGGKIRAAIDASTEHNND</sequence>
<dbReference type="AlphaFoldDB" id="A0A9D9IPZ7"/>
<comment type="caution">
    <text evidence="5">The sequence shown here is derived from an EMBL/GenBank/DDBJ whole genome shotgun (WGS) entry which is preliminary data.</text>
</comment>
<proteinExistence type="predicted"/>
<dbReference type="CDD" id="cd03230">
    <property type="entry name" value="ABC_DR_subfamily_A"/>
    <property type="match status" value="1"/>
</dbReference>
<accession>A0A9D9IPZ7</accession>
<dbReference type="InterPro" id="IPR003593">
    <property type="entry name" value="AAA+_ATPase"/>
</dbReference>
<evidence type="ECO:0000313" key="6">
    <source>
        <dbReference type="Proteomes" id="UP000823598"/>
    </source>
</evidence>
<feature type="domain" description="ABC transporter" evidence="4">
    <location>
        <begin position="5"/>
        <end position="231"/>
    </location>
</feature>
<keyword evidence="1" id="KW-0813">Transport</keyword>
<organism evidence="5 6">
    <name type="scientific">Candidatus Limisoma faecipullorum</name>
    <dbReference type="NCBI Taxonomy" id="2840854"/>
    <lineage>
        <taxon>Bacteria</taxon>
        <taxon>Pseudomonadati</taxon>
        <taxon>Bacteroidota</taxon>
        <taxon>Bacteroidia</taxon>
        <taxon>Bacteroidales</taxon>
        <taxon>Candidatus Limisoma</taxon>
    </lineage>
</organism>
<dbReference type="InterPro" id="IPR027417">
    <property type="entry name" value="P-loop_NTPase"/>
</dbReference>
<protein>
    <submittedName>
        <fullName evidence="5">ABC transporter ATP-binding protein</fullName>
    </submittedName>
</protein>
<dbReference type="InterPro" id="IPR003439">
    <property type="entry name" value="ABC_transporter-like_ATP-bd"/>
</dbReference>
<dbReference type="SUPFAM" id="SSF52540">
    <property type="entry name" value="P-loop containing nucleoside triphosphate hydrolases"/>
    <property type="match status" value="1"/>
</dbReference>
<dbReference type="Proteomes" id="UP000823598">
    <property type="component" value="Unassembled WGS sequence"/>
</dbReference>